<comment type="caution">
    <text evidence="1">The sequence shown here is derived from an EMBL/GenBank/DDBJ whole genome shotgun (WGS) entry which is preliminary data.</text>
</comment>
<gene>
    <name evidence="1" type="ORF">BDM02DRAFT_3133315</name>
</gene>
<proteinExistence type="predicted"/>
<evidence type="ECO:0000313" key="1">
    <source>
        <dbReference type="EMBL" id="KAF9642115.1"/>
    </source>
</evidence>
<dbReference type="Proteomes" id="UP000886501">
    <property type="component" value="Unassembled WGS sequence"/>
</dbReference>
<accession>A0ACB6YXC4</accession>
<protein>
    <submittedName>
        <fullName evidence="1">Uncharacterized protein</fullName>
    </submittedName>
</protein>
<keyword evidence="2" id="KW-1185">Reference proteome</keyword>
<reference evidence="1" key="2">
    <citation type="journal article" date="2020" name="Nat. Commun.">
        <title>Large-scale genome sequencing of mycorrhizal fungi provides insights into the early evolution of symbiotic traits.</title>
        <authorList>
            <person name="Miyauchi S."/>
            <person name="Kiss E."/>
            <person name="Kuo A."/>
            <person name="Drula E."/>
            <person name="Kohler A."/>
            <person name="Sanchez-Garcia M."/>
            <person name="Morin E."/>
            <person name="Andreopoulos B."/>
            <person name="Barry K.W."/>
            <person name="Bonito G."/>
            <person name="Buee M."/>
            <person name="Carver A."/>
            <person name="Chen C."/>
            <person name="Cichocki N."/>
            <person name="Clum A."/>
            <person name="Culley D."/>
            <person name="Crous P.W."/>
            <person name="Fauchery L."/>
            <person name="Girlanda M."/>
            <person name="Hayes R.D."/>
            <person name="Keri Z."/>
            <person name="LaButti K."/>
            <person name="Lipzen A."/>
            <person name="Lombard V."/>
            <person name="Magnuson J."/>
            <person name="Maillard F."/>
            <person name="Murat C."/>
            <person name="Nolan M."/>
            <person name="Ohm R.A."/>
            <person name="Pangilinan J."/>
            <person name="Pereira M.F."/>
            <person name="Perotto S."/>
            <person name="Peter M."/>
            <person name="Pfister S."/>
            <person name="Riley R."/>
            <person name="Sitrit Y."/>
            <person name="Stielow J.B."/>
            <person name="Szollosi G."/>
            <person name="Zifcakova L."/>
            <person name="Stursova M."/>
            <person name="Spatafora J.W."/>
            <person name="Tedersoo L."/>
            <person name="Vaario L.M."/>
            <person name="Yamada A."/>
            <person name="Yan M."/>
            <person name="Wang P."/>
            <person name="Xu J."/>
            <person name="Bruns T."/>
            <person name="Baldrian P."/>
            <person name="Vilgalys R."/>
            <person name="Dunand C."/>
            <person name="Henrissat B."/>
            <person name="Grigoriev I.V."/>
            <person name="Hibbett D."/>
            <person name="Nagy L.G."/>
            <person name="Martin F.M."/>
        </authorList>
    </citation>
    <scope>NUCLEOTIDE SEQUENCE</scope>
    <source>
        <strain evidence="1">P2</strain>
    </source>
</reference>
<dbReference type="EMBL" id="MU118683">
    <property type="protein sequence ID" value="KAF9642115.1"/>
    <property type="molecule type" value="Genomic_DNA"/>
</dbReference>
<organism evidence="1 2">
    <name type="scientific">Thelephora ganbajun</name>
    <name type="common">Ganba fungus</name>
    <dbReference type="NCBI Taxonomy" id="370292"/>
    <lineage>
        <taxon>Eukaryota</taxon>
        <taxon>Fungi</taxon>
        <taxon>Dikarya</taxon>
        <taxon>Basidiomycota</taxon>
        <taxon>Agaricomycotina</taxon>
        <taxon>Agaricomycetes</taxon>
        <taxon>Thelephorales</taxon>
        <taxon>Thelephoraceae</taxon>
        <taxon>Thelephora</taxon>
    </lineage>
</organism>
<reference evidence="1" key="1">
    <citation type="submission" date="2019-10" db="EMBL/GenBank/DDBJ databases">
        <authorList>
            <consortium name="DOE Joint Genome Institute"/>
            <person name="Kuo A."/>
            <person name="Miyauchi S."/>
            <person name="Kiss E."/>
            <person name="Drula E."/>
            <person name="Kohler A."/>
            <person name="Sanchez-Garcia M."/>
            <person name="Andreopoulos B."/>
            <person name="Barry K.W."/>
            <person name="Bonito G."/>
            <person name="Buee M."/>
            <person name="Carver A."/>
            <person name="Chen C."/>
            <person name="Cichocki N."/>
            <person name="Clum A."/>
            <person name="Culley D."/>
            <person name="Crous P.W."/>
            <person name="Fauchery L."/>
            <person name="Girlanda M."/>
            <person name="Hayes R."/>
            <person name="Keri Z."/>
            <person name="Labutti K."/>
            <person name="Lipzen A."/>
            <person name="Lombard V."/>
            <person name="Magnuson J."/>
            <person name="Maillard F."/>
            <person name="Morin E."/>
            <person name="Murat C."/>
            <person name="Nolan M."/>
            <person name="Ohm R."/>
            <person name="Pangilinan J."/>
            <person name="Pereira M."/>
            <person name="Perotto S."/>
            <person name="Peter M."/>
            <person name="Riley R."/>
            <person name="Sitrit Y."/>
            <person name="Stielow B."/>
            <person name="Szollosi G."/>
            <person name="Zifcakova L."/>
            <person name="Stursova M."/>
            <person name="Spatafora J.W."/>
            <person name="Tedersoo L."/>
            <person name="Vaario L.-M."/>
            <person name="Yamada A."/>
            <person name="Yan M."/>
            <person name="Wang P."/>
            <person name="Xu J."/>
            <person name="Bruns T."/>
            <person name="Baldrian P."/>
            <person name="Vilgalys R."/>
            <person name="Henrissat B."/>
            <person name="Grigoriev I.V."/>
            <person name="Hibbett D."/>
            <person name="Nagy L.G."/>
            <person name="Martin F.M."/>
        </authorList>
    </citation>
    <scope>NUCLEOTIDE SEQUENCE</scope>
    <source>
        <strain evidence="1">P2</strain>
    </source>
</reference>
<name>A0ACB6YXC4_THEGA</name>
<evidence type="ECO:0000313" key="2">
    <source>
        <dbReference type="Proteomes" id="UP000886501"/>
    </source>
</evidence>
<sequence>MTSKRSPMPGSMSINDSLVKGYAWQVAGPPEQMTDLAMAKKWGLGGTMGDEVRTRSQRRDAEGKVPKDDKVPWRPPGPLSRTASGEGKRKAAAMSCTQSGDMSGSGLDWPSELGGDQPVEDEPPLSLDRSNKVDDRLGNPSGNRLDEGLDQSKEFGGDHPEPSNYEEVVETPDIVGSTGNNKDVSSPNIRTLEIPSNEDEDEVIMYFEKEAADLDSAKEAEDMGWLQVKGKCTQRSDSDKEKESRMGILRPQYFPQWAEGVDNKGMDVSDKYDDTDIKESIVAPVPPTIKGKKRVVKKTMALQKLTDHKEPGKHTFIAPKTTNHTLETVSSKEDKSAPKDDNDEVIIRVSVVSNDDAGDEFDVEDYLRRKCAAMDEYDIAVKKLSEFSSTTDPRASTSRLMSEVQLNYKKDPRSPDVLTRSTVMQAINNQGSKQAKIEAYRKNISTPVEPNEASGLKTVRIKPVENKDEDEDEDPDPNPGDLPNEPLKDKQLKKKLSLCKKKKNYSSGSSSDGDDNLDEYNRSIKMTPPVPYDGRNDLEYFDNWALSVTNYVDIMKIHERTMMKMMSGYVSGQAQTFYNLNIFR</sequence>